<keyword evidence="2" id="KW-1185">Reference proteome</keyword>
<dbReference type="KEGG" id="dap:Dacet_2186"/>
<proteinExistence type="predicted"/>
<gene>
    <name evidence="1" type="ordered locus">Dacet_2186</name>
</gene>
<organism evidence="1 2">
    <name type="scientific">Denitrovibrio acetiphilus (strain DSM 12809 / NBRC 114555 / N2460)</name>
    <dbReference type="NCBI Taxonomy" id="522772"/>
    <lineage>
        <taxon>Bacteria</taxon>
        <taxon>Pseudomonadati</taxon>
        <taxon>Deferribacterota</taxon>
        <taxon>Deferribacteres</taxon>
        <taxon>Deferribacterales</taxon>
        <taxon>Geovibrionaceae</taxon>
        <taxon>Denitrovibrio</taxon>
    </lineage>
</organism>
<dbReference type="Proteomes" id="UP000002012">
    <property type="component" value="Chromosome"/>
</dbReference>
<sequence length="154" mass="16859">MPVQVYVQNKSDDTYLLSPEGINLFNETGGRVPALSLDQTYNKLKKSYWRSGGWAVATGGFAGFSIHNVLKINEQIKADIANRMFKGGNLVPGSATEGTIFLDVTPRIASINNWSLTVVIRNGKTGELVSIPYSLSGNIIVRDLLENVNNIEDE</sequence>
<dbReference type="AlphaFoldDB" id="D4H2F7"/>
<name>D4H2F7_DENA2</name>
<dbReference type="RefSeq" id="WP_013011451.1">
    <property type="nucleotide sequence ID" value="NC_013943.1"/>
</dbReference>
<evidence type="ECO:0000313" key="2">
    <source>
        <dbReference type="Proteomes" id="UP000002012"/>
    </source>
</evidence>
<dbReference type="InParanoid" id="D4H2F7"/>
<dbReference type="EMBL" id="CP001968">
    <property type="protein sequence ID" value="ADD68948.1"/>
    <property type="molecule type" value="Genomic_DNA"/>
</dbReference>
<reference evidence="1 2" key="1">
    <citation type="journal article" date="2010" name="Stand. Genomic Sci.">
        <title>Complete genome sequence of Denitrovibrio acetiphilus type strain (N2460).</title>
        <authorList>
            <person name="Kiss H."/>
            <person name="Lang E."/>
            <person name="Lapidus A."/>
            <person name="Copeland A."/>
            <person name="Nolan M."/>
            <person name="Glavina Del Rio T."/>
            <person name="Chen F."/>
            <person name="Lucas S."/>
            <person name="Tice H."/>
            <person name="Cheng J.F."/>
            <person name="Han C."/>
            <person name="Goodwin L."/>
            <person name="Pitluck S."/>
            <person name="Liolios K."/>
            <person name="Pati A."/>
            <person name="Ivanova N."/>
            <person name="Mavromatis K."/>
            <person name="Chen A."/>
            <person name="Palaniappan K."/>
            <person name="Land M."/>
            <person name="Hauser L."/>
            <person name="Chang Y.J."/>
            <person name="Jeffries C.D."/>
            <person name="Detter J.C."/>
            <person name="Brettin T."/>
            <person name="Spring S."/>
            <person name="Rohde M."/>
            <person name="Goker M."/>
            <person name="Woyke T."/>
            <person name="Bristow J."/>
            <person name="Eisen J.A."/>
            <person name="Markowitz V."/>
            <person name="Hugenholtz P."/>
            <person name="Kyrpides N.C."/>
            <person name="Klenk H.P."/>
        </authorList>
    </citation>
    <scope>NUCLEOTIDE SEQUENCE [LARGE SCALE GENOMIC DNA]</scope>
    <source>
        <strain evidence="2">DSM 12809 / NBRC 114555 / N2460</strain>
    </source>
</reference>
<protein>
    <submittedName>
        <fullName evidence="1">Uncharacterized protein</fullName>
    </submittedName>
</protein>
<accession>D4H2F7</accession>
<dbReference type="HOGENOM" id="CLU_1701389_0_0_0"/>
<dbReference type="STRING" id="522772.Dacet_2186"/>
<evidence type="ECO:0000313" key="1">
    <source>
        <dbReference type="EMBL" id="ADD68948.1"/>
    </source>
</evidence>
<dbReference type="PaxDb" id="522772-Dacet_2186"/>